<dbReference type="InterPro" id="IPR007710">
    <property type="entry name" value="Nucleoside_deoxyribTrfase"/>
</dbReference>
<protein>
    <recommendedName>
        <fullName evidence="3">Nucleoside 2-deoxyribosyltransferase</fullName>
    </recommendedName>
</protein>
<sequence length="315" mass="33730">MYYIAHRLFAAHDRALAADLAERLADKTGPDRVFLPFCDTDEEQLVADVKGRRLFELDRERLRRIDAMVAILHGPSLDDGVCMEIGYAWACGVPVVVLTTDFQTYSLTGDGPRLEFPDPLIEAAATRVIRLPRLGPPSTASESGTASRFTDFRERNLAQAASALDTAVEALLELPAIARYEPRPPIGGTVFVEPSPYGSRGVDHLVQACVSAGHRIVGPQRFAASEPVSAALADLTAAIGARRLLVDVSGPETPPGGALLIGAACASSTPTAAYACRTGLTHATGREPNWRNLMIQYAVQARLDTPEAVTAWLSA</sequence>
<gene>
    <name evidence="1" type="ORF">SCOCK_70202</name>
</gene>
<dbReference type="AlphaFoldDB" id="A0A9W4GW19"/>
<name>A0A9W4GW19_9ACTN</name>
<evidence type="ECO:0008006" key="3">
    <source>
        <dbReference type="Google" id="ProtNLM"/>
    </source>
</evidence>
<proteinExistence type="predicted"/>
<accession>A0A9W4GW19</accession>
<dbReference type="EMBL" id="CAJSLV010000103">
    <property type="protein sequence ID" value="CAG6398518.1"/>
    <property type="molecule type" value="Genomic_DNA"/>
</dbReference>
<dbReference type="SUPFAM" id="SSF52309">
    <property type="entry name" value="N-(deoxy)ribosyltransferase-like"/>
    <property type="match status" value="1"/>
</dbReference>
<keyword evidence="2" id="KW-1185">Reference proteome</keyword>
<organism evidence="1 2">
    <name type="scientific">Actinacidiphila cocklensis</name>
    <dbReference type="NCBI Taxonomy" id="887465"/>
    <lineage>
        <taxon>Bacteria</taxon>
        <taxon>Bacillati</taxon>
        <taxon>Actinomycetota</taxon>
        <taxon>Actinomycetes</taxon>
        <taxon>Kitasatosporales</taxon>
        <taxon>Streptomycetaceae</taxon>
        <taxon>Actinacidiphila</taxon>
    </lineage>
</organism>
<dbReference type="Pfam" id="PF05014">
    <property type="entry name" value="Nuc_deoxyrib_tr"/>
    <property type="match status" value="1"/>
</dbReference>
<reference evidence="1" key="1">
    <citation type="submission" date="2021-05" db="EMBL/GenBank/DDBJ databases">
        <authorList>
            <person name="Arsene-Ploetze F."/>
        </authorList>
    </citation>
    <scope>NUCLEOTIDE SEQUENCE</scope>
    <source>
        <strain evidence="1">DSM 42138</strain>
    </source>
</reference>
<dbReference type="Proteomes" id="UP001152519">
    <property type="component" value="Unassembled WGS sequence"/>
</dbReference>
<evidence type="ECO:0000313" key="2">
    <source>
        <dbReference type="Proteomes" id="UP001152519"/>
    </source>
</evidence>
<comment type="caution">
    <text evidence="1">The sequence shown here is derived from an EMBL/GenBank/DDBJ whole genome shotgun (WGS) entry which is preliminary data.</text>
</comment>
<evidence type="ECO:0000313" key="1">
    <source>
        <dbReference type="EMBL" id="CAG6398518.1"/>
    </source>
</evidence>
<dbReference type="RefSeq" id="WP_251499964.1">
    <property type="nucleotide sequence ID" value="NZ_CAJSLV010000103.1"/>
</dbReference>
<dbReference type="Gene3D" id="3.40.50.450">
    <property type="match status" value="1"/>
</dbReference>